<evidence type="ECO:0000256" key="1">
    <source>
        <dbReference type="SAM" id="MobiDB-lite"/>
    </source>
</evidence>
<feature type="compositionally biased region" description="Acidic residues" evidence="1">
    <location>
        <begin position="223"/>
        <end position="233"/>
    </location>
</feature>
<feature type="region of interest" description="Disordered" evidence="1">
    <location>
        <begin position="25"/>
        <end position="109"/>
    </location>
</feature>
<dbReference type="Proteomes" id="UP000516437">
    <property type="component" value="Chromosome 5"/>
</dbReference>
<reference evidence="2 3" key="1">
    <citation type="journal article" date="2019" name="Plant Biotechnol. J.">
        <title>The red bayberry genome and genetic basis of sex determination.</title>
        <authorList>
            <person name="Jia H.M."/>
            <person name="Jia H.J."/>
            <person name="Cai Q.L."/>
            <person name="Wang Y."/>
            <person name="Zhao H.B."/>
            <person name="Yang W.F."/>
            <person name="Wang G.Y."/>
            <person name="Li Y.H."/>
            <person name="Zhan D.L."/>
            <person name="Shen Y.T."/>
            <person name="Niu Q.F."/>
            <person name="Chang L."/>
            <person name="Qiu J."/>
            <person name="Zhao L."/>
            <person name="Xie H.B."/>
            <person name="Fu W.Y."/>
            <person name="Jin J."/>
            <person name="Li X.W."/>
            <person name="Jiao Y."/>
            <person name="Zhou C.C."/>
            <person name="Tu T."/>
            <person name="Chai C.Y."/>
            <person name="Gao J.L."/>
            <person name="Fan L.J."/>
            <person name="van de Weg E."/>
            <person name="Wang J.Y."/>
            <person name="Gao Z.S."/>
        </authorList>
    </citation>
    <scope>NUCLEOTIDE SEQUENCE [LARGE SCALE GENOMIC DNA]</scope>
    <source>
        <tissue evidence="2">Leaves</tissue>
    </source>
</reference>
<dbReference type="PANTHER" id="PTHR34962">
    <property type="entry name" value="EMBRYO DEFECTIVE 1703-RELATED"/>
    <property type="match status" value="1"/>
</dbReference>
<feature type="region of interest" description="Disordered" evidence="1">
    <location>
        <begin position="276"/>
        <end position="350"/>
    </location>
</feature>
<dbReference type="PANTHER" id="PTHR34962:SF3">
    <property type="entry name" value="ABC SUBFAMILY C PROTEIN"/>
    <property type="match status" value="1"/>
</dbReference>
<organism evidence="2 3">
    <name type="scientific">Morella rubra</name>
    <name type="common">Chinese bayberry</name>
    <dbReference type="NCBI Taxonomy" id="262757"/>
    <lineage>
        <taxon>Eukaryota</taxon>
        <taxon>Viridiplantae</taxon>
        <taxon>Streptophyta</taxon>
        <taxon>Embryophyta</taxon>
        <taxon>Tracheophyta</taxon>
        <taxon>Spermatophyta</taxon>
        <taxon>Magnoliopsida</taxon>
        <taxon>eudicotyledons</taxon>
        <taxon>Gunneridae</taxon>
        <taxon>Pentapetalae</taxon>
        <taxon>rosids</taxon>
        <taxon>fabids</taxon>
        <taxon>Fagales</taxon>
        <taxon>Myricaceae</taxon>
        <taxon>Morella</taxon>
    </lineage>
</organism>
<comment type="caution">
    <text evidence="2">The sequence shown here is derived from an EMBL/GenBank/DDBJ whole genome shotgun (WGS) entry which is preliminary data.</text>
</comment>
<evidence type="ECO:0000313" key="3">
    <source>
        <dbReference type="Proteomes" id="UP000516437"/>
    </source>
</evidence>
<feature type="compositionally biased region" description="Low complexity" evidence="1">
    <location>
        <begin position="331"/>
        <end position="342"/>
    </location>
</feature>
<feature type="compositionally biased region" description="Basic and acidic residues" evidence="1">
    <location>
        <begin position="311"/>
        <end position="326"/>
    </location>
</feature>
<dbReference type="AlphaFoldDB" id="A0A6A1VM53"/>
<keyword evidence="3" id="KW-1185">Reference proteome</keyword>
<feature type="region of interest" description="Disordered" evidence="1">
    <location>
        <begin position="212"/>
        <end position="241"/>
    </location>
</feature>
<dbReference type="OrthoDB" id="1894577at2759"/>
<evidence type="ECO:0000313" key="2">
    <source>
        <dbReference type="EMBL" id="KAB1213989.1"/>
    </source>
</evidence>
<name>A0A6A1VM53_9ROSI</name>
<dbReference type="EMBL" id="RXIC02000023">
    <property type="protein sequence ID" value="KAB1213989.1"/>
    <property type="molecule type" value="Genomic_DNA"/>
</dbReference>
<gene>
    <name evidence="2" type="ORF">CJ030_MR5G017252</name>
</gene>
<accession>A0A6A1VM53</accession>
<feature type="compositionally biased region" description="Basic and acidic residues" evidence="1">
    <location>
        <begin position="418"/>
        <end position="434"/>
    </location>
</feature>
<sequence length="613" mass="67139">MAGAHCATFSSVATSIIPGATARRKRLVSASLPKPTRRRNSLRPKILTKPPPNPVISIVSPETKTKAEADCKTPPEPRFDFESPTDQLSGENHAADSEEGNKVEEFRASETSREYAGTVGNFSGRSVLKYGPYFVGIFVLQTICAVWVLGNAKSHRKDRNFDDSDSDISEDNKGKFLFNKNGMESGASNVVYAHDSEVERKIEEIRAMAREARKNEAKGVKEETEDDDDDIGEESASSRHRGGIEKEIGARLINLQKRLNSVPEKLPGYVNYLGKSEKAEDGPNMDNSGPKGANGTLMFKKKFKYRGPSSKRVDGPKGFQDTRDRNLSNVRKSGSGSARKSSGNGGIGDDGAELTQEVISLAKDGKVSCKIHSDHLLLPVLSGIVEIQGVVQEPSLERPSVQVVNSQESVKLGTHSQRLRDGNRKTTTTSDKHAALNTNAVSKRREVGDGQMANKLRGKQPDIETEFWWLSLPYVLVVLMRRGSDHEGQGGLYTLKNCSQAQGQSKSSYTVAFEDRVDANNFCLLLESFFEDMGDFRADIAPLPIKELHEAVKADTMNVIVVKKRQLQLYAGQPFADVEMALHSVDICASAGEELTVVAFSNIGGKRYTAIIT</sequence>
<feature type="compositionally biased region" description="Basic and acidic residues" evidence="1">
    <location>
        <begin position="212"/>
        <end position="222"/>
    </location>
</feature>
<feature type="compositionally biased region" description="Basic and acidic residues" evidence="1">
    <location>
        <begin position="93"/>
        <end position="109"/>
    </location>
</feature>
<feature type="region of interest" description="Disordered" evidence="1">
    <location>
        <begin position="411"/>
        <end position="455"/>
    </location>
</feature>
<feature type="compositionally biased region" description="Basic and acidic residues" evidence="1">
    <location>
        <begin position="63"/>
        <end position="81"/>
    </location>
</feature>
<proteinExistence type="predicted"/>
<protein>
    <submittedName>
        <fullName evidence="2">Uncharacterized protein</fullName>
    </submittedName>
</protein>